<dbReference type="EMBL" id="CM000132">
    <property type="protein sequence ID" value="EEC82145.1"/>
    <property type="molecule type" value="Genomic_DNA"/>
</dbReference>
<dbReference type="HOGENOM" id="CLU_2531497_0_0_1"/>
<keyword evidence="2" id="KW-1185">Reference proteome</keyword>
<dbReference type="Gramene" id="BGIOSGA025810-TA">
    <property type="protein sequence ID" value="BGIOSGA025810-PA"/>
    <property type="gene ID" value="BGIOSGA025810"/>
</dbReference>
<evidence type="ECO:0000313" key="1">
    <source>
        <dbReference type="EMBL" id="EEC82145.1"/>
    </source>
</evidence>
<protein>
    <submittedName>
        <fullName evidence="1">Uncharacterized protein</fullName>
    </submittedName>
</protein>
<dbReference type="AlphaFoldDB" id="B8B6M9"/>
<name>B8B6M9_ORYSI</name>
<gene>
    <name evidence="1" type="ORF">OsI_26202</name>
</gene>
<accession>B8B6M9</accession>
<reference evidence="1 2" key="1">
    <citation type="journal article" date="2005" name="PLoS Biol.">
        <title>The genomes of Oryza sativa: a history of duplications.</title>
        <authorList>
            <person name="Yu J."/>
            <person name="Wang J."/>
            <person name="Lin W."/>
            <person name="Li S."/>
            <person name="Li H."/>
            <person name="Zhou J."/>
            <person name="Ni P."/>
            <person name="Dong W."/>
            <person name="Hu S."/>
            <person name="Zeng C."/>
            <person name="Zhang J."/>
            <person name="Zhang Y."/>
            <person name="Li R."/>
            <person name="Xu Z."/>
            <person name="Li S."/>
            <person name="Li X."/>
            <person name="Zheng H."/>
            <person name="Cong L."/>
            <person name="Lin L."/>
            <person name="Yin J."/>
            <person name="Geng J."/>
            <person name="Li G."/>
            <person name="Shi J."/>
            <person name="Liu J."/>
            <person name="Lv H."/>
            <person name="Li J."/>
            <person name="Wang J."/>
            <person name="Deng Y."/>
            <person name="Ran L."/>
            <person name="Shi X."/>
            <person name="Wang X."/>
            <person name="Wu Q."/>
            <person name="Li C."/>
            <person name="Ren X."/>
            <person name="Wang J."/>
            <person name="Wang X."/>
            <person name="Li D."/>
            <person name="Liu D."/>
            <person name="Zhang X."/>
            <person name="Ji Z."/>
            <person name="Zhao W."/>
            <person name="Sun Y."/>
            <person name="Zhang Z."/>
            <person name="Bao J."/>
            <person name="Han Y."/>
            <person name="Dong L."/>
            <person name="Ji J."/>
            <person name="Chen P."/>
            <person name="Wu S."/>
            <person name="Liu J."/>
            <person name="Xiao Y."/>
            <person name="Bu D."/>
            <person name="Tan J."/>
            <person name="Yang L."/>
            <person name="Ye C."/>
            <person name="Zhang J."/>
            <person name="Xu J."/>
            <person name="Zhou Y."/>
            <person name="Yu Y."/>
            <person name="Zhang B."/>
            <person name="Zhuang S."/>
            <person name="Wei H."/>
            <person name="Liu B."/>
            <person name="Lei M."/>
            <person name="Yu H."/>
            <person name="Li Y."/>
            <person name="Xu H."/>
            <person name="Wei S."/>
            <person name="He X."/>
            <person name="Fang L."/>
            <person name="Zhang Z."/>
            <person name="Zhang Y."/>
            <person name="Huang X."/>
            <person name="Su Z."/>
            <person name="Tong W."/>
            <person name="Li J."/>
            <person name="Tong Z."/>
            <person name="Li S."/>
            <person name="Ye J."/>
            <person name="Wang L."/>
            <person name="Fang L."/>
            <person name="Lei T."/>
            <person name="Chen C."/>
            <person name="Chen H."/>
            <person name="Xu Z."/>
            <person name="Li H."/>
            <person name="Huang H."/>
            <person name="Zhang F."/>
            <person name="Xu H."/>
            <person name="Li N."/>
            <person name="Zhao C."/>
            <person name="Li S."/>
            <person name="Dong L."/>
            <person name="Huang Y."/>
            <person name="Li L."/>
            <person name="Xi Y."/>
            <person name="Qi Q."/>
            <person name="Li W."/>
            <person name="Zhang B."/>
            <person name="Hu W."/>
            <person name="Zhang Y."/>
            <person name="Tian X."/>
            <person name="Jiao Y."/>
            <person name="Liang X."/>
            <person name="Jin J."/>
            <person name="Gao L."/>
            <person name="Zheng W."/>
            <person name="Hao B."/>
            <person name="Liu S."/>
            <person name="Wang W."/>
            <person name="Yuan L."/>
            <person name="Cao M."/>
            <person name="McDermott J."/>
            <person name="Samudrala R."/>
            <person name="Wang J."/>
            <person name="Wong G.K."/>
            <person name="Yang H."/>
        </authorList>
    </citation>
    <scope>NUCLEOTIDE SEQUENCE [LARGE SCALE GENOMIC DNA]</scope>
    <source>
        <strain evidence="2">cv. 93-11</strain>
    </source>
</reference>
<sequence length="84" mass="8824">MVPQVHPLHRLLVPPPLSSGPQPAMVAAPHDTVAASASSGYSPMTVVPPPCGAASGELEIISENNTFCSAQCTSSSQCRHRHHW</sequence>
<evidence type="ECO:0000313" key="2">
    <source>
        <dbReference type="Proteomes" id="UP000007015"/>
    </source>
</evidence>
<dbReference type="Proteomes" id="UP000007015">
    <property type="component" value="Chromosome 7"/>
</dbReference>
<proteinExistence type="predicted"/>
<organism evidence="1 2">
    <name type="scientific">Oryza sativa subsp. indica</name>
    <name type="common">Rice</name>
    <dbReference type="NCBI Taxonomy" id="39946"/>
    <lineage>
        <taxon>Eukaryota</taxon>
        <taxon>Viridiplantae</taxon>
        <taxon>Streptophyta</taxon>
        <taxon>Embryophyta</taxon>
        <taxon>Tracheophyta</taxon>
        <taxon>Spermatophyta</taxon>
        <taxon>Magnoliopsida</taxon>
        <taxon>Liliopsida</taxon>
        <taxon>Poales</taxon>
        <taxon>Poaceae</taxon>
        <taxon>BOP clade</taxon>
        <taxon>Oryzoideae</taxon>
        <taxon>Oryzeae</taxon>
        <taxon>Oryzinae</taxon>
        <taxon>Oryza</taxon>
        <taxon>Oryza sativa</taxon>
    </lineage>
</organism>